<comment type="caution">
    <text evidence="3">The sequence shown here is derived from an EMBL/GenBank/DDBJ whole genome shotgun (WGS) entry which is preliminary data.</text>
</comment>
<dbReference type="InterPro" id="IPR001667">
    <property type="entry name" value="DDH_dom"/>
</dbReference>
<name>A0A6L2R7A0_9BACT</name>
<dbReference type="EMBL" id="BLLL01000014">
    <property type="protein sequence ID" value="GFH63396.1"/>
    <property type="molecule type" value="Genomic_DNA"/>
</dbReference>
<dbReference type="PANTHER" id="PTHR47618">
    <property type="entry name" value="BIFUNCTIONAL OLIGORIBONUCLEASE AND PAP PHOSPHATASE NRNA"/>
    <property type="match status" value="1"/>
</dbReference>
<accession>A0A6L2R7A0</accession>
<protein>
    <submittedName>
        <fullName evidence="3">DHH family phosphoesterase</fullName>
    </submittedName>
</protein>
<evidence type="ECO:0000259" key="1">
    <source>
        <dbReference type="Pfam" id="PF01368"/>
    </source>
</evidence>
<gene>
    <name evidence="3" type="ORF">ZNDK_1167</name>
</gene>
<dbReference type="Gene3D" id="3.90.1640.10">
    <property type="entry name" value="inorganic pyrophosphatase (n-terminal core)"/>
    <property type="match status" value="1"/>
</dbReference>
<dbReference type="Proteomes" id="UP000505077">
    <property type="component" value="Unassembled WGS sequence"/>
</dbReference>
<feature type="domain" description="DHHA1" evidence="2">
    <location>
        <begin position="247"/>
        <end position="325"/>
    </location>
</feature>
<feature type="domain" description="DDH" evidence="1">
    <location>
        <begin position="30"/>
        <end position="171"/>
    </location>
</feature>
<dbReference type="GO" id="GO:0003676">
    <property type="term" value="F:nucleic acid binding"/>
    <property type="evidence" value="ECO:0007669"/>
    <property type="project" value="InterPro"/>
</dbReference>
<sequence length="340" mass="36407">MSVELPFETLPARFQEGAQCIANALNRCNRVVVSGHINADGDSVASLAAAGLILCALGKEYALYSSTGIPDYLSFIPATVCTSLKSLPFAPRSALILDCCDIGRLSAELAACLPKLSSVNVDHHLGGEGLGNLANWVQPESAATAQLMAYVALACHLPLEGRLADAVALGIVSDTGGFCHSTTDEHVFRLATHLAAGGCNIPQLREKLEARWSVGQMRLWARLMRRSLLLRNASVIFCAVRLRDFRECGATKEDMEGFVEQLRRLRGVKVAALLREEKPSLCKFSLRSFGATNVQAAAASLNGGGHRNAAGGTLRLALPQARISLLAAIMRRLDSEEARN</sequence>
<evidence type="ECO:0000313" key="3">
    <source>
        <dbReference type="EMBL" id="GFH63396.1"/>
    </source>
</evidence>
<dbReference type="Gene3D" id="3.10.310.30">
    <property type="match status" value="1"/>
</dbReference>
<reference evidence="3 4" key="1">
    <citation type="journal article" date="2020" name="ISME J.">
        <title>Parallel Reductive Genome Evolution in Desulfovibrio Ectosymbionts Independently Acquired by Trichonympha Protists in the Termite Gut.</title>
        <authorList>
            <person name="Takeuchi M."/>
            <person name="Kuwahara H."/>
            <person name="Murakami T."/>
            <person name="Takahashi K."/>
            <person name="Kajitani R."/>
            <person name="Toyoda A."/>
            <person name="Itoh T."/>
            <person name="Ohkuma M."/>
            <person name="Hongoh Y."/>
        </authorList>
    </citation>
    <scope>NUCLEOTIDE SEQUENCE [LARGE SCALE GENOMIC DNA]</scope>
    <source>
        <strain evidence="3">ZnDsv-02</strain>
    </source>
</reference>
<evidence type="ECO:0000259" key="2">
    <source>
        <dbReference type="Pfam" id="PF02272"/>
    </source>
</evidence>
<dbReference type="SUPFAM" id="SSF64182">
    <property type="entry name" value="DHH phosphoesterases"/>
    <property type="match status" value="1"/>
</dbReference>
<dbReference type="Pfam" id="PF02272">
    <property type="entry name" value="DHHA1"/>
    <property type="match status" value="1"/>
</dbReference>
<dbReference type="InterPro" id="IPR038763">
    <property type="entry name" value="DHH_sf"/>
</dbReference>
<proteinExistence type="predicted"/>
<dbReference type="PANTHER" id="PTHR47618:SF1">
    <property type="entry name" value="BIFUNCTIONAL OLIGORIBONUCLEASE AND PAP PHOSPHATASE NRNA"/>
    <property type="match status" value="1"/>
</dbReference>
<dbReference type="Pfam" id="PF01368">
    <property type="entry name" value="DHH"/>
    <property type="match status" value="1"/>
</dbReference>
<dbReference type="InterPro" id="IPR003156">
    <property type="entry name" value="DHHA1_dom"/>
</dbReference>
<dbReference type="AlphaFoldDB" id="A0A6L2R7A0"/>
<dbReference type="InterPro" id="IPR051319">
    <property type="entry name" value="Oligoribo/pAp-PDE_c-di-AMP_PDE"/>
</dbReference>
<organism evidence="3 4">
    <name type="scientific">Candidatus Desulfovibrio kirbyi</name>
    <dbReference type="NCBI Taxonomy" id="2696086"/>
    <lineage>
        <taxon>Bacteria</taxon>
        <taxon>Pseudomonadati</taxon>
        <taxon>Thermodesulfobacteriota</taxon>
        <taxon>Desulfovibrionia</taxon>
        <taxon>Desulfovibrionales</taxon>
        <taxon>Desulfovibrionaceae</taxon>
        <taxon>Desulfovibrio</taxon>
    </lineage>
</organism>
<evidence type="ECO:0000313" key="4">
    <source>
        <dbReference type="Proteomes" id="UP000505077"/>
    </source>
</evidence>